<dbReference type="AlphaFoldDB" id="A0A0L6JSP5"/>
<dbReference type="PATRIC" id="fig|398512.5.peg.3897"/>
<sequence>MYFEENQELAEKKLILLYVINKINVPVSNTQITKIILENRFMNYFYFQQFLLDLCKQNLLQSESTEGKVYFRITDKGREILNYFINHIPLGVKSRIDEASSSIRKKIKNETSVISDFSPENDNQFVVTCKINEDDFSLINLNITVGTKSDARKICDNFQSFPQEIYSEIIEILMQNRNKV</sequence>
<keyword evidence="2" id="KW-1185">Reference proteome</keyword>
<dbReference type="InterPro" id="IPR036388">
    <property type="entry name" value="WH-like_DNA-bd_sf"/>
</dbReference>
<comment type="caution">
    <text evidence="1">The sequence shown here is derived from an EMBL/GenBank/DDBJ whole genome shotgun (WGS) entry which is preliminary data.</text>
</comment>
<evidence type="ECO:0008006" key="3">
    <source>
        <dbReference type="Google" id="ProtNLM"/>
    </source>
</evidence>
<dbReference type="STRING" id="398512.Bccel_3721"/>
<organism evidence="1 2">
    <name type="scientific">Pseudobacteroides cellulosolvens ATCC 35603 = DSM 2933</name>
    <dbReference type="NCBI Taxonomy" id="398512"/>
    <lineage>
        <taxon>Bacteria</taxon>
        <taxon>Bacillati</taxon>
        <taxon>Bacillota</taxon>
        <taxon>Clostridia</taxon>
        <taxon>Eubacteriales</taxon>
        <taxon>Oscillospiraceae</taxon>
        <taxon>Pseudobacteroides</taxon>
    </lineage>
</organism>
<name>A0A0L6JSP5_9FIRM</name>
<evidence type="ECO:0000313" key="1">
    <source>
        <dbReference type="EMBL" id="KNY28447.1"/>
    </source>
</evidence>
<proteinExistence type="predicted"/>
<dbReference type="Gene3D" id="1.10.10.10">
    <property type="entry name" value="Winged helix-like DNA-binding domain superfamily/Winged helix DNA-binding domain"/>
    <property type="match status" value="1"/>
</dbReference>
<dbReference type="InterPro" id="IPR025374">
    <property type="entry name" value="DUF4364"/>
</dbReference>
<dbReference type="OrthoDB" id="9783597at2"/>
<evidence type="ECO:0000313" key="2">
    <source>
        <dbReference type="Proteomes" id="UP000036923"/>
    </source>
</evidence>
<accession>A0A0L6JSP5</accession>
<dbReference type="EMBL" id="LGTC01000001">
    <property type="protein sequence ID" value="KNY28447.1"/>
    <property type="molecule type" value="Genomic_DNA"/>
</dbReference>
<dbReference type="eggNOG" id="COG3432">
    <property type="taxonomic scope" value="Bacteria"/>
</dbReference>
<protein>
    <recommendedName>
        <fullName evidence="3">DUF4364 domain-containing protein</fullName>
    </recommendedName>
</protein>
<gene>
    <name evidence="1" type="ORF">Bccel_3721</name>
</gene>
<reference evidence="2" key="1">
    <citation type="submission" date="2015-07" db="EMBL/GenBank/DDBJ databases">
        <title>Near-Complete Genome Sequence of the Cellulolytic Bacterium Bacteroides (Pseudobacteroides) cellulosolvens ATCC 35603.</title>
        <authorList>
            <person name="Dassa B."/>
            <person name="Utturkar S.M."/>
            <person name="Klingeman D.M."/>
            <person name="Hurt R.A."/>
            <person name="Keller M."/>
            <person name="Xu J."/>
            <person name="Reddy Y.H.K."/>
            <person name="Borovok I."/>
            <person name="Grinberg I.R."/>
            <person name="Lamed R."/>
            <person name="Zhivin O."/>
            <person name="Bayer E.A."/>
            <person name="Brown S.D."/>
        </authorList>
    </citation>
    <scope>NUCLEOTIDE SEQUENCE [LARGE SCALE GENOMIC DNA]</scope>
    <source>
        <strain evidence="2">DSM 2933</strain>
    </source>
</reference>
<dbReference type="Pfam" id="PF14277">
    <property type="entry name" value="DUF4364"/>
    <property type="match status" value="1"/>
</dbReference>
<dbReference type="RefSeq" id="WP_036938817.1">
    <property type="nucleotide sequence ID" value="NZ_JQKC01000007.1"/>
</dbReference>
<dbReference type="SUPFAM" id="SSF46785">
    <property type="entry name" value="Winged helix' DNA-binding domain"/>
    <property type="match status" value="1"/>
</dbReference>
<dbReference type="Proteomes" id="UP000036923">
    <property type="component" value="Unassembled WGS sequence"/>
</dbReference>
<dbReference type="InterPro" id="IPR036390">
    <property type="entry name" value="WH_DNA-bd_sf"/>
</dbReference>